<feature type="transmembrane region" description="Helical" evidence="1">
    <location>
        <begin position="161"/>
        <end position="177"/>
    </location>
</feature>
<comment type="caution">
    <text evidence="2">The sequence shown here is derived from an EMBL/GenBank/DDBJ whole genome shotgun (WGS) entry which is preliminary data.</text>
</comment>
<protein>
    <recommendedName>
        <fullName evidence="4">DNA gyrase subunit B</fullName>
    </recommendedName>
</protein>
<feature type="transmembrane region" description="Helical" evidence="1">
    <location>
        <begin position="28"/>
        <end position="45"/>
    </location>
</feature>
<keyword evidence="1" id="KW-1133">Transmembrane helix</keyword>
<evidence type="ECO:0000313" key="2">
    <source>
        <dbReference type="EMBL" id="MCL2916441.1"/>
    </source>
</evidence>
<accession>A0ABT0NEZ6</accession>
<keyword evidence="1" id="KW-0812">Transmembrane</keyword>
<sequence length="186" mass="20631">MPLLTIVSAILLLAYPLAVYFGLQHFDIGIIAAVMAGIFALRILAGNNARLAELKTLAWISGGAGLVLVTLGYVFQKQSWFTFYPVVVNVLMLGLFAASFKQKQTIIERFARLQEPDLPDSGVQYTRKVTAVWCGFFAINGSIALATCFMPLHIWTLYNGLISYLLAGTLFVCEYLVRQWVKKKTA</sequence>
<evidence type="ECO:0000256" key="1">
    <source>
        <dbReference type="SAM" id="Phobius"/>
    </source>
</evidence>
<keyword evidence="3" id="KW-1185">Reference proteome</keyword>
<evidence type="ECO:0008006" key="4">
    <source>
        <dbReference type="Google" id="ProtNLM"/>
    </source>
</evidence>
<reference evidence="2 3" key="1">
    <citation type="submission" date="2022-01" db="EMBL/GenBank/DDBJ databases">
        <title>Whole genome-based taxonomy of the Shewanellaceae.</title>
        <authorList>
            <person name="Martin-Rodriguez A.J."/>
        </authorList>
    </citation>
    <scope>NUCLEOTIDE SEQUENCE [LARGE SCALE GENOMIC DNA]</scope>
    <source>
        <strain evidence="2 3">DSM 21332</strain>
    </source>
</reference>
<evidence type="ECO:0000313" key="3">
    <source>
        <dbReference type="Proteomes" id="UP001202831"/>
    </source>
</evidence>
<feature type="transmembrane region" description="Helical" evidence="1">
    <location>
        <begin position="131"/>
        <end position="155"/>
    </location>
</feature>
<proteinExistence type="predicted"/>
<feature type="transmembrane region" description="Helical" evidence="1">
    <location>
        <begin position="57"/>
        <end position="75"/>
    </location>
</feature>
<gene>
    <name evidence="2" type="ORF">L2725_22145</name>
</gene>
<keyword evidence="1" id="KW-0472">Membrane</keyword>
<dbReference type="EMBL" id="JAKIKT010000015">
    <property type="protein sequence ID" value="MCL2916441.1"/>
    <property type="molecule type" value="Genomic_DNA"/>
</dbReference>
<name>A0ABT0NEZ6_9GAMM</name>
<dbReference type="Proteomes" id="UP001202831">
    <property type="component" value="Unassembled WGS sequence"/>
</dbReference>
<dbReference type="RefSeq" id="WP_249250966.1">
    <property type="nucleotide sequence ID" value="NZ_JAKIKT010000015.1"/>
</dbReference>
<feature type="transmembrane region" description="Helical" evidence="1">
    <location>
        <begin position="81"/>
        <end position="100"/>
    </location>
</feature>
<organism evidence="2 3">
    <name type="scientific">Shewanella corallii</name>
    <dbReference type="NCBI Taxonomy" id="560080"/>
    <lineage>
        <taxon>Bacteria</taxon>
        <taxon>Pseudomonadati</taxon>
        <taxon>Pseudomonadota</taxon>
        <taxon>Gammaproteobacteria</taxon>
        <taxon>Alteromonadales</taxon>
        <taxon>Shewanellaceae</taxon>
        <taxon>Shewanella</taxon>
    </lineage>
</organism>